<keyword evidence="1" id="KW-1133">Transmembrane helix</keyword>
<evidence type="ECO:0000313" key="3">
    <source>
        <dbReference type="Proteomes" id="UP000294830"/>
    </source>
</evidence>
<name>A0A4R2ESL4_9BACT</name>
<dbReference type="InterPro" id="IPR021280">
    <property type="entry name" value="TMEM260-like"/>
</dbReference>
<feature type="transmembrane region" description="Helical" evidence="1">
    <location>
        <begin position="527"/>
        <end position="545"/>
    </location>
</feature>
<dbReference type="OrthoDB" id="9807602at2"/>
<dbReference type="Proteomes" id="UP000294830">
    <property type="component" value="Unassembled WGS sequence"/>
</dbReference>
<feature type="transmembrane region" description="Helical" evidence="1">
    <location>
        <begin position="114"/>
        <end position="134"/>
    </location>
</feature>
<proteinExistence type="predicted"/>
<accession>A0A4R2ESL4</accession>
<evidence type="ECO:0000256" key="1">
    <source>
        <dbReference type="SAM" id="Phobius"/>
    </source>
</evidence>
<reference evidence="2 3" key="1">
    <citation type="submission" date="2019-03" db="EMBL/GenBank/DDBJ databases">
        <title>Genomic Encyclopedia of Archaeal and Bacterial Type Strains, Phase II (KMG-II): from individual species to whole genera.</title>
        <authorList>
            <person name="Goeker M."/>
        </authorList>
    </citation>
    <scope>NUCLEOTIDE SEQUENCE [LARGE SCALE GENOMIC DNA]</scope>
    <source>
        <strain evidence="2 3">RL-C</strain>
    </source>
</reference>
<dbReference type="InterPro" id="IPR052724">
    <property type="entry name" value="GT117_domain-containing"/>
</dbReference>
<dbReference type="EMBL" id="SLWB01000002">
    <property type="protein sequence ID" value="TCN72238.1"/>
    <property type="molecule type" value="Genomic_DNA"/>
</dbReference>
<dbReference type="PANTHER" id="PTHR16214:SF3">
    <property type="entry name" value="TRANSMEMBRANE PROTEIN 260"/>
    <property type="match status" value="1"/>
</dbReference>
<dbReference type="RefSeq" id="WP_131838296.1">
    <property type="nucleotide sequence ID" value="NZ_SLWB01000002.1"/>
</dbReference>
<feature type="transmembrane region" description="Helical" evidence="1">
    <location>
        <begin position="557"/>
        <end position="577"/>
    </location>
</feature>
<dbReference type="PANTHER" id="PTHR16214">
    <property type="entry name" value="TRANSMEMBRANE PROTEIN 260"/>
    <property type="match status" value="1"/>
</dbReference>
<dbReference type="AlphaFoldDB" id="A0A4R2ESL4"/>
<feature type="transmembrane region" description="Helical" evidence="1">
    <location>
        <begin position="84"/>
        <end position="102"/>
    </location>
</feature>
<keyword evidence="1" id="KW-0472">Membrane</keyword>
<gene>
    <name evidence="2" type="ORF">CLV25_102202</name>
</gene>
<feature type="transmembrane region" description="Helical" evidence="1">
    <location>
        <begin position="260"/>
        <end position="279"/>
    </location>
</feature>
<dbReference type="Pfam" id="PF11028">
    <property type="entry name" value="TMEM260-like"/>
    <property type="match status" value="1"/>
</dbReference>
<organism evidence="2 3">
    <name type="scientific">Acetobacteroides hydrogenigenes</name>
    <dbReference type="NCBI Taxonomy" id="979970"/>
    <lineage>
        <taxon>Bacteria</taxon>
        <taxon>Pseudomonadati</taxon>
        <taxon>Bacteroidota</taxon>
        <taxon>Bacteroidia</taxon>
        <taxon>Bacteroidales</taxon>
        <taxon>Rikenellaceae</taxon>
        <taxon>Acetobacteroides</taxon>
    </lineage>
</organism>
<feature type="transmembrane region" description="Helical" evidence="1">
    <location>
        <begin position="176"/>
        <end position="206"/>
    </location>
</feature>
<comment type="caution">
    <text evidence="2">The sequence shown here is derived from an EMBL/GenBank/DDBJ whole genome shotgun (WGS) entry which is preliminary data.</text>
</comment>
<feature type="transmembrane region" description="Helical" evidence="1">
    <location>
        <begin position="589"/>
        <end position="611"/>
    </location>
</feature>
<evidence type="ECO:0000313" key="2">
    <source>
        <dbReference type="EMBL" id="TCN72238.1"/>
    </source>
</evidence>
<feature type="transmembrane region" description="Helical" evidence="1">
    <location>
        <begin position="7"/>
        <end position="25"/>
    </location>
</feature>
<keyword evidence="1" id="KW-0812">Transmembrane</keyword>
<protein>
    <submittedName>
        <fullName evidence="2">Uncharacterized protein DUF2723</fullName>
    </submittedName>
</protein>
<feature type="transmembrane region" description="Helical" evidence="1">
    <location>
        <begin position="291"/>
        <end position="314"/>
    </location>
</feature>
<keyword evidence="3" id="KW-1185">Reference proteome</keyword>
<feature type="transmembrane region" description="Helical" evidence="1">
    <location>
        <begin position="504"/>
        <end position="520"/>
    </location>
</feature>
<sequence length="1037" mass="117856">MKNFKFYNLLVGWITFAISAIVYLLTIEPSGSYWDCGEFIATAFKLEVGHPPGAPLFMIMARFFTLFAGGNLELVATMVNVMSALASAFTILFLFWTITHLARRIYANTDELNANQIFGIIGAGFVGALAYTFSDTFWFSAVEGEVYAMSSLFTAVVFWAILKWENDFGKPYANRWIILISYLMGLSIGVHLLNLLAIPAIVFVFYFKKYKVTKVGVLKALGVSALILGGILYVIIPGFAKVGSWFELLFVNSFGLPFNSGFFFYLALLVGGLIWGVHYTYKHGKVIGNTILLCVSVIMIGYSSYTMIVVRAFADTPINENDPENVFALINYLNREQYGDRPLVKGQYFSAPITSTTPRYSYTKNEKEGRYDKFIISYNYDFDSQFETVFPRMYSMQKDHIDQYMTWGNVKGKQVMTTNANGEEEATIVPTFGENVGFFLSYQVGYMYMRYFMWNFVGRQNDIQGQGGSLYGNWQSGIPFIDRMITGSNDTVDYLKDNKGSNKYFFLPLILGLIGIFYQVQRDPKNAFVVGLLFFLTGLAIVIYLNQTPLQPRERDYAYAGSFYAFTIWIGLAVLSVQEFLSKRVKGLAAPALATALCLFAAPVLMGAQTWDDHDRSNRYMAEDFAYNYLQTTLPNSIIITNGDNDTFPLWFQQEVKGVRTDVRIMNTSLLGTDWYIDQMKKKAYESNPLPISIPREKYVQGVNDQIVVMNKVEGYHDAKEVMDFILDSDPSTKIPYGNDLISFTPTSFIKIPVNKQNAIASGIVAAKDADKMVDTLYINIKKRDLSKSDFVILDILAHYQWNRPIYIVSPGGDGDLGFSDYLQFDGFAYRLVPIKTPHDQNTLDAGRVDTDVLYNNLMKKYRWGTINNPNIYVDQNMSRTVVQVLRIRDMFSKLAAELIKEGKLDKALKVQDRGMELVPFSMYAPEFMPYSIPAIVDNYYKLGKTDKANRIAEEMLNRNVKNLSFFLKLDPKIGNNLGMEKQLGFQSILFVSEVVKKYNQPALYKKYEDALNSFYPYFAPSFQEQQPELTDSIVQE</sequence>
<feature type="transmembrane region" description="Helical" evidence="1">
    <location>
        <begin position="218"/>
        <end position="240"/>
    </location>
</feature>